<dbReference type="InterPro" id="IPR036396">
    <property type="entry name" value="Cyt_P450_sf"/>
</dbReference>
<dbReference type="PANTHER" id="PTHR24300">
    <property type="entry name" value="CYTOCHROME P450 508A4-RELATED"/>
    <property type="match status" value="1"/>
</dbReference>
<dbReference type="GO" id="GO:0006082">
    <property type="term" value="P:organic acid metabolic process"/>
    <property type="evidence" value="ECO:0007669"/>
    <property type="project" value="TreeGrafter"/>
</dbReference>
<dbReference type="Gene3D" id="1.10.630.10">
    <property type="entry name" value="Cytochrome P450"/>
    <property type="match status" value="1"/>
</dbReference>
<sequence length="500" mass="57084">MEAIYSVLGLEWLDWTSALLFLFVFLLLSDVLTNRKPKNFPPGPRSLPFIGDLHRIRPAILHLQIKEFAAKYGNVFSLNIFGGKSVVLNGTKLLKEALIQKGDDFVDRPQIPLFSDLIENRGIVMTNGNQWRHQRRFALHTLRNFGLGKKTMEKYIQEECHYITQAFAEHQGKPFDAHPLLNSAVSNIICCLVFGERFEYSDKEYQQILQDLTEVVKLQGSFSALAYNVFPWLMKRFPGPLQKLFTLVDKIMDFVKIKIEEHKENLDPASPKDYIDSFLIEMEKVSNQGEDFGFDIKNLCACTLDLFGAGSETTTTTLYWGLLFMIHYPDIQEKVHAEIDAVIGSSRQPSMADKENMPYTDAVVHEIQRMGDIVPIGVARMASRDTILDTYTIPKGTIIMPALHTVLHDESVWETPHSFNPQHFLNQDGTFRKREAFFPFGAGKRVCLGEQLARMELFLFFTSFLQRFSFSTAGGEKPSLESRMGTIRSPKSYRLCAVPR</sequence>
<dbReference type="Proteomes" id="UP000694383">
    <property type="component" value="Unplaced"/>
</dbReference>
<proteinExistence type="inferred from homology"/>
<comment type="subcellular location">
    <subcellularLocation>
        <location evidence="2">Membrane</location>
    </subcellularLocation>
</comment>
<keyword evidence="5 10" id="KW-0479">Metal-binding</keyword>
<dbReference type="Ensembl" id="ENSOSIT00000000952.1">
    <property type="protein sequence ID" value="ENSOSIP00000000889.1"/>
    <property type="gene ID" value="ENSOSIG00000000158.1"/>
</dbReference>
<dbReference type="SUPFAM" id="SSF48264">
    <property type="entry name" value="Cytochrome P450"/>
    <property type="match status" value="1"/>
</dbReference>
<dbReference type="PROSITE" id="PS00086">
    <property type="entry name" value="CYTOCHROME_P450"/>
    <property type="match status" value="1"/>
</dbReference>
<keyword evidence="12" id="KW-0812">Transmembrane</keyword>
<dbReference type="GeneTree" id="ENSGT00950000182879"/>
<keyword evidence="12" id="KW-1133">Transmembrane helix</keyword>
<dbReference type="GO" id="GO:0006805">
    <property type="term" value="P:xenobiotic metabolic process"/>
    <property type="evidence" value="ECO:0007669"/>
    <property type="project" value="TreeGrafter"/>
</dbReference>
<dbReference type="GO" id="GO:0005506">
    <property type="term" value="F:iron ion binding"/>
    <property type="evidence" value="ECO:0007669"/>
    <property type="project" value="InterPro"/>
</dbReference>
<evidence type="ECO:0000256" key="1">
    <source>
        <dbReference type="ARBA" id="ARBA00001971"/>
    </source>
</evidence>
<reference evidence="13" key="1">
    <citation type="submission" date="2025-08" db="UniProtKB">
        <authorList>
            <consortium name="Ensembl"/>
        </authorList>
    </citation>
    <scope>IDENTIFICATION</scope>
</reference>
<comment type="cofactor">
    <cofactor evidence="1 10">
        <name>heme</name>
        <dbReference type="ChEBI" id="CHEBI:30413"/>
    </cofactor>
</comment>
<evidence type="ECO:0000313" key="13">
    <source>
        <dbReference type="Ensembl" id="ENSOSIP00000000889.1"/>
    </source>
</evidence>
<dbReference type="GO" id="GO:0005737">
    <property type="term" value="C:cytoplasm"/>
    <property type="evidence" value="ECO:0007669"/>
    <property type="project" value="TreeGrafter"/>
</dbReference>
<name>A0A8C7WNB9_9TELE</name>
<organism evidence="13 14">
    <name type="scientific">Oryzias sinensis</name>
    <name type="common">Chinese medaka</name>
    <dbReference type="NCBI Taxonomy" id="183150"/>
    <lineage>
        <taxon>Eukaryota</taxon>
        <taxon>Metazoa</taxon>
        <taxon>Chordata</taxon>
        <taxon>Craniata</taxon>
        <taxon>Vertebrata</taxon>
        <taxon>Euteleostomi</taxon>
        <taxon>Actinopterygii</taxon>
        <taxon>Neopterygii</taxon>
        <taxon>Teleostei</taxon>
        <taxon>Neoteleostei</taxon>
        <taxon>Acanthomorphata</taxon>
        <taxon>Ovalentaria</taxon>
        <taxon>Atherinomorphae</taxon>
        <taxon>Beloniformes</taxon>
        <taxon>Adrianichthyidae</taxon>
        <taxon>Oryziinae</taxon>
        <taxon>Oryzias</taxon>
    </lineage>
</organism>
<evidence type="ECO:0000256" key="5">
    <source>
        <dbReference type="ARBA" id="ARBA00022723"/>
    </source>
</evidence>
<dbReference type="CDD" id="cd11026">
    <property type="entry name" value="CYP2"/>
    <property type="match status" value="1"/>
</dbReference>
<dbReference type="InterPro" id="IPR001128">
    <property type="entry name" value="Cyt_P450"/>
</dbReference>
<keyword evidence="8 11" id="KW-0503">Monooxygenase</keyword>
<dbReference type="PANTHER" id="PTHR24300:SF301">
    <property type="entry name" value="CYP2J25 PROTEIN-RELATED"/>
    <property type="match status" value="1"/>
</dbReference>
<dbReference type="GO" id="GO:0020037">
    <property type="term" value="F:heme binding"/>
    <property type="evidence" value="ECO:0007669"/>
    <property type="project" value="InterPro"/>
</dbReference>
<feature type="binding site" description="axial binding residue" evidence="10">
    <location>
        <position position="447"/>
    </location>
    <ligand>
        <name>heme</name>
        <dbReference type="ChEBI" id="CHEBI:30413"/>
    </ligand>
    <ligandPart>
        <name>Fe</name>
        <dbReference type="ChEBI" id="CHEBI:18248"/>
    </ligandPart>
</feature>
<dbReference type="PRINTS" id="PR01686">
    <property type="entry name" value="EP450ICYP2D"/>
</dbReference>
<comment type="similarity">
    <text evidence="3 11">Belongs to the cytochrome P450 family.</text>
</comment>
<evidence type="ECO:0000256" key="7">
    <source>
        <dbReference type="ARBA" id="ARBA00023004"/>
    </source>
</evidence>
<evidence type="ECO:0000256" key="12">
    <source>
        <dbReference type="SAM" id="Phobius"/>
    </source>
</evidence>
<evidence type="ECO:0000256" key="11">
    <source>
        <dbReference type="RuleBase" id="RU000461"/>
    </source>
</evidence>
<dbReference type="InterPro" id="IPR017972">
    <property type="entry name" value="Cyt_P450_CS"/>
</dbReference>
<keyword evidence="14" id="KW-1185">Reference proteome</keyword>
<dbReference type="FunFam" id="1.10.630.10:FF:000004">
    <property type="entry name" value="cytochrome P450 2D15 isoform X1"/>
    <property type="match status" value="1"/>
</dbReference>
<dbReference type="InterPro" id="IPR002401">
    <property type="entry name" value="Cyt_P450_E_grp-I"/>
</dbReference>
<dbReference type="InterPro" id="IPR050182">
    <property type="entry name" value="Cytochrome_P450_fam2"/>
</dbReference>
<dbReference type="PRINTS" id="PR00385">
    <property type="entry name" value="P450"/>
</dbReference>
<dbReference type="GO" id="GO:0016020">
    <property type="term" value="C:membrane"/>
    <property type="evidence" value="ECO:0007669"/>
    <property type="project" value="UniProtKB-SubCell"/>
</dbReference>
<evidence type="ECO:0000256" key="8">
    <source>
        <dbReference type="ARBA" id="ARBA00023033"/>
    </source>
</evidence>
<evidence type="ECO:0000256" key="9">
    <source>
        <dbReference type="ARBA" id="ARBA00023136"/>
    </source>
</evidence>
<evidence type="ECO:0000313" key="14">
    <source>
        <dbReference type="Proteomes" id="UP000694383"/>
    </source>
</evidence>
<keyword evidence="4 10" id="KW-0349">Heme</keyword>
<dbReference type="GO" id="GO:0016712">
    <property type="term" value="F:oxidoreductase activity, acting on paired donors, with incorporation or reduction of molecular oxygen, reduced flavin or flavoprotein as one donor, and incorporation of one atom of oxygen"/>
    <property type="evidence" value="ECO:0007669"/>
    <property type="project" value="InterPro"/>
</dbReference>
<dbReference type="AlphaFoldDB" id="A0A8C7WNB9"/>
<evidence type="ECO:0000256" key="10">
    <source>
        <dbReference type="PIRSR" id="PIRSR602401-1"/>
    </source>
</evidence>
<dbReference type="InterPro" id="IPR008069">
    <property type="entry name" value="Cyt_P450_E_grp-I_CYP2D-like"/>
</dbReference>
<feature type="transmembrane region" description="Helical" evidence="12">
    <location>
        <begin position="12"/>
        <end position="32"/>
    </location>
</feature>
<keyword evidence="9 12" id="KW-0472">Membrane</keyword>
<accession>A0A8C7WNB9</accession>
<evidence type="ECO:0000256" key="4">
    <source>
        <dbReference type="ARBA" id="ARBA00022617"/>
    </source>
</evidence>
<evidence type="ECO:0000256" key="6">
    <source>
        <dbReference type="ARBA" id="ARBA00023002"/>
    </source>
</evidence>
<keyword evidence="6 11" id="KW-0560">Oxidoreductase</keyword>
<evidence type="ECO:0000256" key="3">
    <source>
        <dbReference type="ARBA" id="ARBA00010617"/>
    </source>
</evidence>
<protein>
    <submittedName>
        <fullName evidence="13">Cytochrome P450, family 2, subfamily P, polypeptide 10</fullName>
    </submittedName>
</protein>
<dbReference type="Pfam" id="PF00067">
    <property type="entry name" value="p450"/>
    <property type="match status" value="1"/>
</dbReference>
<reference evidence="13" key="2">
    <citation type="submission" date="2025-09" db="UniProtKB">
        <authorList>
            <consortium name="Ensembl"/>
        </authorList>
    </citation>
    <scope>IDENTIFICATION</scope>
</reference>
<evidence type="ECO:0000256" key="2">
    <source>
        <dbReference type="ARBA" id="ARBA00004370"/>
    </source>
</evidence>
<keyword evidence="7 10" id="KW-0408">Iron</keyword>
<dbReference type="PRINTS" id="PR00463">
    <property type="entry name" value="EP450I"/>
</dbReference>